<keyword evidence="2 4" id="KW-0808">Transferase</keyword>
<keyword evidence="7" id="KW-1185">Reference proteome</keyword>
<feature type="region of interest" description="Disordered" evidence="5">
    <location>
        <begin position="938"/>
        <end position="981"/>
    </location>
</feature>
<dbReference type="GeneID" id="87918232"/>
<feature type="compositionally biased region" description="Basic and acidic residues" evidence="5">
    <location>
        <begin position="1067"/>
        <end position="1084"/>
    </location>
</feature>
<accession>A0AAE1M6C8</accession>
<feature type="compositionally biased region" description="Basic and acidic residues" evidence="5">
    <location>
        <begin position="650"/>
        <end position="662"/>
    </location>
</feature>
<evidence type="ECO:0000313" key="7">
    <source>
        <dbReference type="Proteomes" id="UP001273209"/>
    </source>
</evidence>
<evidence type="ECO:0000256" key="3">
    <source>
        <dbReference type="ARBA" id="ARBA00022777"/>
    </source>
</evidence>
<dbReference type="GO" id="GO:0005634">
    <property type="term" value="C:nucleus"/>
    <property type="evidence" value="ECO:0007669"/>
    <property type="project" value="TreeGrafter"/>
</dbReference>
<feature type="compositionally biased region" description="Low complexity" evidence="5">
    <location>
        <begin position="150"/>
        <end position="196"/>
    </location>
</feature>
<evidence type="ECO:0000256" key="1">
    <source>
        <dbReference type="ARBA" id="ARBA00007374"/>
    </source>
</evidence>
<feature type="compositionally biased region" description="Basic and acidic residues" evidence="5">
    <location>
        <begin position="879"/>
        <end position="889"/>
    </location>
</feature>
<proteinExistence type="inferred from homology"/>
<feature type="compositionally biased region" description="Low complexity" evidence="5">
    <location>
        <begin position="952"/>
        <end position="969"/>
    </location>
</feature>
<feature type="compositionally biased region" description="Basic and acidic residues" evidence="5">
    <location>
        <begin position="724"/>
        <end position="738"/>
    </location>
</feature>
<feature type="region of interest" description="Disordered" evidence="5">
    <location>
        <begin position="445"/>
        <end position="742"/>
    </location>
</feature>
<reference evidence="6" key="1">
    <citation type="submission" date="2023-11" db="EMBL/GenBank/DDBJ databases">
        <title>The genome sequences of three competitors of mushroom-forming fungi.</title>
        <authorList>
            <person name="Beijen E."/>
            <person name="Ohm R.A."/>
        </authorList>
    </citation>
    <scope>NUCLEOTIDE SEQUENCE</scope>
    <source>
        <strain evidence="6">CBS 100526</strain>
    </source>
</reference>
<feature type="compositionally biased region" description="Basic and acidic residues" evidence="5">
    <location>
        <begin position="9"/>
        <end position="18"/>
    </location>
</feature>
<feature type="compositionally biased region" description="Basic and acidic residues" evidence="5">
    <location>
        <begin position="1117"/>
        <end position="1147"/>
    </location>
</feature>
<feature type="region of interest" description="Disordered" evidence="5">
    <location>
        <begin position="1060"/>
        <end position="1195"/>
    </location>
</feature>
<organism evidence="6 7">
    <name type="scientific">Trichoderma aggressivum f. europaeum</name>
    <dbReference type="NCBI Taxonomy" id="173218"/>
    <lineage>
        <taxon>Eukaryota</taxon>
        <taxon>Fungi</taxon>
        <taxon>Dikarya</taxon>
        <taxon>Ascomycota</taxon>
        <taxon>Pezizomycotina</taxon>
        <taxon>Sordariomycetes</taxon>
        <taxon>Hypocreomycetidae</taxon>
        <taxon>Hypocreales</taxon>
        <taxon>Hypocreaceae</taxon>
        <taxon>Trichoderma</taxon>
    </lineage>
</organism>
<feature type="region of interest" description="Disordered" evidence="5">
    <location>
        <begin position="48"/>
        <end position="276"/>
    </location>
</feature>
<evidence type="ECO:0000256" key="5">
    <source>
        <dbReference type="SAM" id="MobiDB-lite"/>
    </source>
</evidence>
<feature type="region of interest" description="Disordered" evidence="5">
    <location>
        <begin position="1004"/>
        <end position="1032"/>
    </location>
</feature>
<evidence type="ECO:0000313" key="6">
    <source>
        <dbReference type="EMBL" id="KAK4077009.1"/>
    </source>
</evidence>
<name>A0AAE1M6C8_9HYPO</name>
<feature type="compositionally biased region" description="Polar residues" evidence="5">
    <location>
        <begin position="545"/>
        <end position="555"/>
    </location>
</feature>
<feature type="region of interest" description="Disordered" evidence="5">
    <location>
        <begin position="872"/>
        <end position="904"/>
    </location>
</feature>
<feature type="region of interest" description="Disordered" evidence="5">
    <location>
        <begin position="1416"/>
        <end position="1436"/>
    </location>
</feature>
<evidence type="ECO:0000256" key="4">
    <source>
        <dbReference type="RuleBase" id="RU363090"/>
    </source>
</evidence>
<feature type="region of interest" description="Disordered" evidence="5">
    <location>
        <begin position="351"/>
        <end position="431"/>
    </location>
</feature>
<dbReference type="Gene3D" id="3.30.470.160">
    <property type="entry name" value="Inositol polyphosphate kinase"/>
    <property type="match status" value="1"/>
</dbReference>
<feature type="compositionally biased region" description="Polar residues" evidence="5">
    <location>
        <begin position="890"/>
        <end position="904"/>
    </location>
</feature>
<dbReference type="PANTHER" id="PTHR12400:SF21">
    <property type="entry name" value="KINASE"/>
    <property type="match status" value="1"/>
</dbReference>
<feature type="compositionally biased region" description="Basic and acidic residues" evidence="5">
    <location>
        <begin position="460"/>
        <end position="487"/>
    </location>
</feature>
<dbReference type="Proteomes" id="UP001273209">
    <property type="component" value="Unassembled WGS sequence"/>
</dbReference>
<dbReference type="SUPFAM" id="SSF56104">
    <property type="entry name" value="SAICAR synthase-like"/>
    <property type="match status" value="1"/>
</dbReference>
<dbReference type="GO" id="GO:0005737">
    <property type="term" value="C:cytoplasm"/>
    <property type="evidence" value="ECO:0007669"/>
    <property type="project" value="TreeGrafter"/>
</dbReference>
<feature type="compositionally biased region" description="Acidic residues" evidence="5">
    <location>
        <begin position="1473"/>
        <end position="1485"/>
    </location>
</feature>
<dbReference type="GO" id="GO:0032958">
    <property type="term" value="P:inositol phosphate biosynthetic process"/>
    <property type="evidence" value="ECO:0007669"/>
    <property type="project" value="InterPro"/>
</dbReference>
<feature type="compositionally biased region" description="Low complexity" evidence="5">
    <location>
        <begin position="242"/>
        <end position="252"/>
    </location>
</feature>
<dbReference type="RefSeq" id="XP_062756996.1">
    <property type="nucleotide sequence ID" value="XM_062898327.1"/>
</dbReference>
<feature type="region of interest" description="Disordered" evidence="5">
    <location>
        <begin position="1458"/>
        <end position="1485"/>
    </location>
</feature>
<evidence type="ECO:0000256" key="2">
    <source>
        <dbReference type="ARBA" id="ARBA00022679"/>
    </source>
</evidence>
<feature type="compositionally biased region" description="Low complexity" evidence="5">
    <location>
        <begin position="95"/>
        <end position="124"/>
    </location>
</feature>
<feature type="compositionally biased region" description="Basic and acidic residues" evidence="5">
    <location>
        <begin position="625"/>
        <end position="642"/>
    </location>
</feature>
<dbReference type="GO" id="GO:0008440">
    <property type="term" value="F:inositol-1,4,5-trisphosphate 3-kinase activity"/>
    <property type="evidence" value="ECO:0007669"/>
    <property type="project" value="TreeGrafter"/>
</dbReference>
<sequence>MRTCTGSTNKERGRRAFEFPHSSLPENLPIPPLQPPIPRLLVTVCHESTRPRRRSAVPDVLPMSSSPSPAENAAHAALLSSRAQVQVQPDDDDAGVGSDAAAAVDAAPVDPVTCTPASASAGTPTPTPPAPGCEAAASAAREGLNPSPTPNQNSQNQDQNQVQDWDHSQSQTDGSGADSSSSPSSSPSSHTAAATHIKPAPSAAARQRQQGPSLLSQALASARGVLRTNSPPTQPDKSTRSTPATAAVTPPALDTRPVRSSPTTPWTEPRDASDYIDVDGVLTRGEPQSTTMATTTTTMTSTLPVRDRAAAPPSSFKSEILSHANEMLLEHREFLDRTRSRASISLDQDSKLSGLPHQHAHQHSHSSTPNDSITPTNGSYTSAAASPDHSTDAGDETDSQDSHHDRHKAPAATEKTEKIWSIGSGDGGEEDGLVEQSVAEAIAGVEHNARSRKSSYSLRFFKEGLPPDDKARRKDTRASHRDKHVATIDEEPTTLAEKQPLEQSHKTTTKATPTADARVPAKLTRTESFPTRVSDAGPIVASPLEETSFTLQQREQGGERASAPQSSLHHDEAKLEPPLHHEVGPDTAQVAEVEKQRTSHDSDVGHFDASGHKDGGAAADAEADVEAKIDDAETKIDAKSVEQGRAGGHVNDHANGKAHSDSDADTDLEAEADESGEEKISSAVFHPHQELDDGRASVSEGSDNDVVRRPRSRSQTKSHPWLVKADEPEPEIENKDESSYQVSHVASRESLVSRRAEAPAEIQVPTEAAVDVDNEVNQTTPTKLSRAVTHHEDHVHDHQHQARRPLGAIELIPYKHQVGGHNTLWRFSRRAVCKQLTNRENEFYETIERYHRDLLPFLPRYIGVLNVTFQRKPRRKSTIRKEETADKRQPGSNGSNEAGQTTSTPARVISQSLASSNVPIPTVTFDDNWHILPRNLLQPSPVLDPAHRRSTSLSKISPASPPSSKVPVRPHMEERPNSWGATTVNKRLRNEVFNDAFLKQPIEVQKHRRPYQRPVPLPNLQRLLRTSNSDPSLAEKRINNAESKPMVASPLKPLTPLVQQMSDPESQVDHLSAEPREDHVEVKDVTGTSAPEPETLTTNPLLAKKKRRYSGSGLRRKPQDVRDSRGDLKYFEEADDADYKRDRDGEGAKQNTAPTTLTTTTPANEPLEMVAAATTPATTASTTAQEPDSTDNSTTVQQALQHPSVEFAQVLRPNNPKEAKTERDRVEYFLLLEDLTAGMKRPCMMDLKMGTRQYGVEASPSKQRSQQEKCRTTTSYELGVRICGLQVWNVKTQTYDFQDKYFGRKVQAGSEFQAALTKFLYNGVDLHSILHHIPVVLRKLSQLEQIVSELRGYRFYAASLLMFYDGDASDENGGYETAYDSMTDAATDTEETIRKKRNKREIDFKVADFANSLTPLDKVEDKPCPPQHPNQPDPGFLKGLRSLKKYFLQIQRDTRAELGLDPRGWSSSQGLDAMEDEEDDGMISV</sequence>
<protein>
    <recommendedName>
        <fullName evidence="4">Kinase</fullName>
        <ecNumber evidence="4">2.7.-.-</ecNumber>
    </recommendedName>
</protein>
<feature type="compositionally biased region" description="Polar residues" evidence="5">
    <location>
        <begin position="368"/>
        <end position="384"/>
    </location>
</feature>
<dbReference type="EC" id="2.7.-.-" evidence="4"/>
<feature type="compositionally biased region" description="Low complexity" evidence="5">
    <location>
        <begin position="1151"/>
        <end position="1184"/>
    </location>
</feature>
<feature type="compositionally biased region" description="Acidic residues" evidence="5">
    <location>
        <begin position="663"/>
        <end position="676"/>
    </location>
</feature>
<dbReference type="InterPro" id="IPR038286">
    <property type="entry name" value="IPK_sf"/>
</dbReference>
<feature type="compositionally biased region" description="Polar residues" evidence="5">
    <location>
        <begin position="1185"/>
        <end position="1195"/>
    </location>
</feature>
<comment type="caution">
    <text evidence="6">The sequence shown here is derived from an EMBL/GenBank/DDBJ whole genome shotgun (WGS) entry which is preliminary data.</text>
</comment>
<feature type="region of interest" description="Disordered" evidence="5">
    <location>
        <begin position="1"/>
        <end position="35"/>
    </location>
</feature>
<dbReference type="PANTHER" id="PTHR12400">
    <property type="entry name" value="INOSITOL POLYPHOSPHATE KINASE"/>
    <property type="match status" value="1"/>
</dbReference>
<feature type="compositionally biased region" description="Basic and acidic residues" evidence="5">
    <location>
        <begin position="592"/>
        <end position="615"/>
    </location>
</feature>
<comment type="similarity">
    <text evidence="1 4">Belongs to the inositol phosphokinase (IPK) family.</text>
</comment>
<dbReference type="EMBL" id="JAWRVG010000012">
    <property type="protein sequence ID" value="KAK4077009.1"/>
    <property type="molecule type" value="Genomic_DNA"/>
</dbReference>
<feature type="compositionally biased region" description="Basic and acidic residues" evidence="5">
    <location>
        <begin position="568"/>
        <end position="584"/>
    </location>
</feature>
<dbReference type="GO" id="GO:0000824">
    <property type="term" value="F:inositol-1,4,5,6-tetrakisphosphate 3-kinase activity"/>
    <property type="evidence" value="ECO:0007669"/>
    <property type="project" value="TreeGrafter"/>
</dbReference>
<dbReference type="InterPro" id="IPR005522">
    <property type="entry name" value="IPK"/>
</dbReference>
<gene>
    <name evidence="6" type="ORF">Triagg1_3976</name>
</gene>
<dbReference type="Pfam" id="PF03770">
    <property type="entry name" value="IPK"/>
    <property type="match status" value="1"/>
</dbReference>
<dbReference type="GO" id="GO:0046854">
    <property type="term" value="P:phosphatidylinositol phosphate biosynthetic process"/>
    <property type="evidence" value="ECO:0007669"/>
    <property type="project" value="TreeGrafter"/>
</dbReference>
<keyword evidence="3 4" id="KW-0418">Kinase</keyword>